<comment type="cofactor">
    <cofactor evidence="1 6">
        <name>Zn(2+)</name>
        <dbReference type="ChEBI" id="CHEBI:29105"/>
    </cofactor>
</comment>
<evidence type="ECO:0000256" key="4">
    <source>
        <dbReference type="ARBA" id="ARBA00022833"/>
    </source>
</evidence>
<evidence type="ECO:0000256" key="1">
    <source>
        <dbReference type="ARBA" id="ARBA00001947"/>
    </source>
</evidence>
<dbReference type="OrthoDB" id="1560166at2759"/>
<dbReference type="InterPro" id="IPR013149">
    <property type="entry name" value="ADH-like_C"/>
</dbReference>
<dbReference type="SMART" id="SM00829">
    <property type="entry name" value="PKS_ER"/>
    <property type="match status" value="1"/>
</dbReference>
<evidence type="ECO:0000256" key="5">
    <source>
        <dbReference type="ARBA" id="ARBA00023002"/>
    </source>
</evidence>
<dbReference type="InterPro" id="IPR011032">
    <property type="entry name" value="GroES-like_sf"/>
</dbReference>
<evidence type="ECO:0000256" key="2">
    <source>
        <dbReference type="ARBA" id="ARBA00008072"/>
    </source>
</evidence>
<dbReference type="GO" id="GO:0016491">
    <property type="term" value="F:oxidoreductase activity"/>
    <property type="evidence" value="ECO:0007669"/>
    <property type="project" value="UniProtKB-KW"/>
</dbReference>
<reference evidence="8 9" key="1">
    <citation type="submission" date="2015-09" db="EMBL/GenBank/DDBJ databases">
        <title>Host preference determinants of Valsa canker pathogens revealed by comparative genomics.</title>
        <authorList>
            <person name="Yin Z."/>
            <person name="Huang L."/>
        </authorList>
    </citation>
    <scope>NUCLEOTIDE SEQUENCE [LARGE SCALE GENOMIC DNA]</scope>
    <source>
        <strain evidence="8 9">SXYLt</strain>
    </source>
</reference>
<dbReference type="SUPFAM" id="SSF51735">
    <property type="entry name" value="NAD(P)-binding Rossmann-fold domains"/>
    <property type="match status" value="1"/>
</dbReference>
<dbReference type="InterPro" id="IPR013154">
    <property type="entry name" value="ADH-like_N"/>
</dbReference>
<keyword evidence="5" id="KW-0560">Oxidoreductase</keyword>
<dbReference type="Pfam" id="PF00107">
    <property type="entry name" value="ADH_zinc_N"/>
    <property type="match status" value="1"/>
</dbReference>
<dbReference type="SUPFAM" id="SSF50129">
    <property type="entry name" value="GroES-like"/>
    <property type="match status" value="1"/>
</dbReference>
<dbReference type="EMBL" id="LKEB01000018">
    <property type="protein sequence ID" value="ROW13721.1"/>
    <property type="molecule type" value="Genomic_DNA"/>
</dbReference>
<keyword evidence="3 6" id="KW-0479">Metal-binding</keyword>
<dbReference type="Proteomes" id="UP000285146">
    <property type="component" value="Unassembled WGS sequence"/>
</dbReference>
<dbReference type="InterPro" id="IPR036291">
    <property type="entry name" value="NAD(P)-bd_dom_sf"/>
</dbReference>
<evidence type="ECO:0000256" key="6">
    <source>
        <dbReference type="RuleBase" id="RU361277"/>
    </source>
</evidence>
<protein>
    <recommendedName>
        <fullName evidence="7">Enoyl reductase (ER) domain-containing protein</fullName>
    </recommendedName>
</protein>
<dbReference type="PROSITE" id="PS00059">
    <property type="entry name" value="ADH_ZINC"/>
    <property type="match status" value="1"/>
</dbReference>
<name>A0A423XCN2_9PEZI</name>
<dbReference type="GO" id="GO:0008270">
    <property type="term" value="F:zinc ion binding"/>
    <property type="evidence" value="ECO:0007669"/>
    <property type="project" value="InterPro"/>
</dbReference>
<evidence type="ECO:0000259" key="7">
    <source>
        <dbReference type="SMART" id="SM00829"/>
    </source>
</evidence>
<feature type="domain" description="Enoyl reductase (ER)" evidence="7">
    <location>
        <begin position="17"/>
        <end position="342"/>
    </location>
</feature>
<dbReference type="InParanoid" id="A0A423XCN2"/>
<dbReference type="STRING" id="1230097.A0A423XCN2"/>
<comment type="caution">
    <text evidence="8">The sequence shown here is derived from an EMBL/GenBank/DDBJ whole genome shotgun (WGS) entry which is preliminary data.</text>
</comment>
<dbReference type="InterPro" id="IPR002328">
    <property type="entry name" value="ADH_Zn_CS"/>
</dbReference>
<dbReference type="PANTHER" id="PTHR43350:SF2">
    <property type="entry name" value="GROES-LIKE ZINC-BINDING ALCOHOL DEHYDROGENASE FAMILY PROTEIN"/>
    <property type="match status" value="1"/>
</dbReference>
<dbReference type="AlphaFoldDB" id="A0A423XCN2"/>
<sequence>MSLTSESYVVRFADGPITLETVHYDQIGDRELFVRVVAFSVCGSDVKAAEGHFFMKPPMILGHEGAGVVEQVGALVTAFQPGDKVVLHYSSCGSCEPCASGDTAYCDDMKELNWGGTRHGHSSKLSSSGAPIASTTDGTPLKPFFFGQSSMGRHALVKETSAVKVDATEEELKLFASLSCGVQTGAGAVVNVCKPSRDKLDLIPSGIATHTICSAGYEKGGVAAEIRKLTGGKGVDFVIDCAGHGSVIEEGVAALKYKGMVIGAGGGPAPATLSISHMLAGGFTYRGTHQGDAVPHNFIPYMINLWRTGRFPLDKLVTYYPIEGLHRALADLRSGKVLKPVLIP</sequence>
<evidence type="ECO:0000313" key="8">
    <source>
        <dbReference type="EMBL" id="ROW13721.1"/>
    </source>
</evidence>
<dbReference type="PANTHER" id="PTHR43350">
    <property type="entry name" value="NAD-DEPENDENT ALCOHOL DEHYDROGENASE"/>
    <property type="match status" value="1"/>
</dbReference>
<gene>
    <name evidence="8" type="ORF">VPNG_04600</name>
</gene>
<dbReference type="Gene3D" id="3.40.50.720">
    <property type="entry name" value="NAD(P)-binding Rossmann-like Domain"/>
    <property type="match status" value="2"/>
</dbReference>
<accession>A0A423XCN2</accession>
<dbReference type="Pfam" id="PF08240">
    <property type="entry name" value="ADH_N"/>
    <property type="match status" value="1"/>
</dbReference>
<keyword evidence="4 6" id="KW-0862">Zinc</keyword>
<evidence type="ECO:0000256" key="3">
    <source>
        <dbReference type="ARBA" id="ARBA00022723"/>
    </source>
</evidence>
<keyword evidence="9" id="KW-1185">Reference proteome</keyword>
<comment type="similarity">
    <text evidence="2 6">Belongs to the zinc-containing alcohol dehydrogenase family.</text>
</comment>
<evidence type="ECO:0000313" key="9">
    <source>
        <dbReference type="Proteomes" id="UP000285146"/>
    </source>
</evidence>
<organism evidence="8 9">
    <name type="scientific">Cytospora leucostoma</name>
    <dbReference type="NCBI Taxonomy" id="1230097"/>
    <lineage>
        <taxon>Eukaryota</taxon>
        <taxon>Fungi</taxon>
        <taxon>Dikarya</taxon>
        <taxon>Ascomycota</taxon>
        <taxon>Pezizomycotina</taxon>
        <taxon>Sordariomycetes</taxon>
        <taxon>Sordariomycetidae</taxon>
        <taxon>Diaporthales</taxon>
        <taxon>Cytosporaceae</taxon>
        <taxon>Cytospora</taxon>
    </lineage>
</organism>
<proteinExistence type="inferred from homology"/>
<dbReference type="Gene3D" id="3.90.180.10">
    <property type="entry name" value="Medium-chain alcohol dehydrogenases, catalytic domain"/>
    <property type="match status" value="2"/>
</dbReference>
<dbReference type="InterPro" id="IPR020843">
    <property type="entry name" value="ER"/>
</dbReference>